<dbReference type="InterPro" id="IPR056173">
    <property type="entry name" value="Sec20_C"/>
</dbReference>
<evidence type="ECO:0000256" key="1">
    <source>
        <dbReference type="ARBA" id="ARBA00004211"/>
    </source>
</evidence>
<keyword evidence="5" id="KW-0472">Membrane</keyword>
<name>A0A3L6DFE3_MAIZE</name>
<dbReference type="PANTHER" id="PTHR12825:SF1">
    <property type="entry name" value="RNA POLYMERASE II TRANSCRIPTION MEDIATORS"/>
    <property type="match status" value="1"/>
</dbReference>
<evidence type="ECO:0000313" key="7">
    <source>
        <dbReference type="EMBL" id="PWZ07189.1"/>
    </source>
</evidence>
<dbReference type="PANTHER" id="PTHR12825">
    <property type="entry name" value="BNIP1-RELATED"/>
    <property type="match status" value="1"/>
</dbReference>
<evidence type="ECO:0000256" key="4">
    <source>
        <dbReference type="ARBA" id="ARBA00022989"/>
    </source>
</evidence>
<comment type="caution">
    <text evidence="7">The sequence shown here is derived from an EMBL/GenBank/DDBJ whole genome shotgun (WGS) entry which is preliminary data.</text>
</comment>
<keyword evidence="4" id="KW-1133">Transmembrane helix</keyword>
<reference evidence="7 8" key="1">
    <citation type="journal article" date="2018" name="Nat. Genet.">
        <title>Extensive intraspecific gene order and gene structural variations between Mo17 and other maize genomes.</title>
        <authorList>
            <person name="Sun S."/>
            <person name="Zhou Y."/>
            <person name="Chen J."/>
            <person name="Shi J."/>
            <person name="Zhao H."/>
            <person name="Zhao H."/>
            <person name="Song W."/>
            <person name="Zhang M."/>
            <person name="Cui Y."/>
            <person name="Dong X."/>
            <person name="Liu H."/>
            <person name="Ma X."/>
            <person name="Jiao Y."/>
            <person name="Wang B."/>
            <person name="Wei X."/>
            <person name="Stein J.C."/>
            <person name="Glaubitz J.C."/>
            <person name="Lu F."/>
            <person name="Yu G."/>
            <person name="Liang C."/>
            <person name="Fengler K."/>
            <person name="Li B."/>
            <person name="Rafalski A."/>
            <person name="Schnable P.S."/>
            <person name="Ware D.H."/>
            <person name="Buckler E.S."/>
            <person name="Lai J."/>
        </authorList>
    </citation>
    <scope>NUCLEOTIDE SEQUENCE [LARGE SCALE GENOMIC DNA]</scope>
    <source>
        <strain evidence="8">cv. Missouri 17</strain>
        <tissue evidence="7">Seedling</tissue>
    </source>
</reference>
<feature type="non-terminal residue" evidence="7">
    <location>
        <position position="1"/>
    </location>
</feature>
<keyword evidence="2" id="KW-0813">Transport</keyword>
<gene>
    <name evidence="7" type="ORF">Zm00014a_034663</name>
</gene>
<dbReference type="GO" id="GO:0006890">
    <property type="term" value="P:retrograde vesicle-mediated transport, Golgi to endoplasmic reticulum"/>
    <property type="evidence" value="ECO:0007669"/>
    <property type="project" value="InterPro"/>
</dbReference>
<protein>
    <recommendedName>
        <fullName evidence="6">Sec20 C-terminal domain-containing protein</fullName>
    </recommendedName>
</protein>
<dbReference type="GO" id="GO:0016020">
    <property type="term" value="C:membrane"/>
    <property type="evidence" value="ECO:0007669"/>
    <property type="project" value="UniProtKB-SubCell"/>
</dbReference>
<feature type="domain" description="Sec20 C-terminal" evidence="6">
    <location>
        <begin position="106"/>
        <end position="175"/>
    </location>
</feature>
<dbReference type="GO" id="GO:0005484">
    <property type="term" value="F:SNAP receptor activity"/>
    <property type="evidence" value="ECO:0007669"/>
    <property type="project" value="InterPro"/>
</dbReference>
<evidence type="ECO:0000256" key="2">
    <source>
        <dbReference type="ARBA" id="ARBA00022448"/>
    </source>
</evidence>
<dbReference type="Pfam" id="PF03908">
    <property type="entry name" value="Sec20"/>
    <property type="match status" value="1"/>
</dbReference>
<dbReference type="ExpressionAtlas" id="A0A3L6DFE3">
    <property type="expression patterns" value="baseline and differential"/>
</dbReference>
<keyword evidence="3" id="KW-0812">Transmembrane</keyword>
<dbReference type="InterPro" id="IPR005606">
    <property type="entry name" value="Sec20"/>
</dbReference>
<evidence type="ECO:0000313" key="8">
    <source>
        <dbReference type="Proteomes" id="UP000251960"/>
    </source>
</evidence>
<evidence type="ECO:0000256" key="5">
    <source>
        <dbReference type="ARBA" id="ARBA00023136"/>
    </source>
</evidence>
<organism evidence="7 8">
    <name type="scientific">Zea mays</name>
    <name type="common">Maize</name>
    <dbReference type="NCBI Taxonomy" id="4577"/>
    <lineage>
        <taxon>Eukaryota</taxon>
        <taxon>Viridiplantae</taxon>
        <taxon>Streptophyta</taxon>
        <taxon>Embryophyta</taxon>
        <taxon>Tracheophyta</taxon>
        <taxon>Spermatophyta</taxon>
        <taxon>Magnoliopsida</taxon>
        <taxon>Liliopsida</taxon>
        <taxon>Poales</taxon>
        <taxon>Poaceae</taxon>
        <taxon>PACMAD clade</taxon>
        <taxon>Panicoideae</taxon>
        <taxon>Andropogonodae</taxon>
        <taxon>Andropogoneae</taxon>
        <taxon>Tripsacinae</taxon>
        <taxon>Zea</taxon>
    </lineage>
</organism>
<accession>A0A3L6DFE3</accession>
<dbReference type="EMBL" id="NCVQ01000010">
    <property type="protein sequence ID" value="PWZ07189.1"/>
    <property type="molecule type" value="Genomic_DNA"/>
</dbReference>
<evidence type="ECO:0000259" key="6">
    <source>
        <dbReference type="Pfam" id="PF03908"/>
    </source>
</evidence>
<sequence length="175" mass="19546">SALIHVSRLNSVYVTKGTEEANSLPRLNGSEQDALQLLKSLQLQLDLLAQQLTTFDEVQSGQATLKSWDEQYKKQAAEEERALLLGGGEESTIRRHNLQTKAGLTSAAESITESLRRSCQMMVQEVERSASTLATFDESTSVLQKSEGEYQGHRSLLMRTRGLLSTMQRLDVFDR</sequence>
<evidence type="ECO:0000256" key="3">
    <source>
        <dbReference type="ARBA" id="ARBA00022692"/>
    </source>
</evidence>
<dbReference type="Proteomes" id="UP000251960">
    <property type="component" value="Chromosome 9"/>
</dbReference>
<comment type="subcellular location">
    <subcellularLocation>
        <location evidence="1">Membrane</location>
        <topology evidence="1">Single-pass type IV membrane protein</topology>
    </subcellularLocation>
</comment>
<dbReference type="AlphaFoldDB" id="A0A3L6DFE3"/>
<proteinExistence type="predicted"/>